<evidence type="ECO:0000313" key="2">
    <source>
        <dbReference type="EMBL" id="REJ10344.1"/>
    </source>
</evidence>
<comment type="caution">
    <text evidence="2">The sequence shown here is derived from an EMBL/GenBank/DDBJ whole genome shotgun (WGS) entry which is preliminary data.</text>
</comment>
<feature type="transmembrane region" description="Helical" evidence="1">
    <location>
        <begin position="220"/>
        <end position="240"/>
    </location>
</feature>
<accession>A0A3E0JC27</accession>
<dbReference type="EMBL" id="QUAE01000003">
    <property type="protein sequence ID" value="REJ10344.1"/>
    <property type="molecule type" value="Genomic_DNA"/>
</dbReference>
<organism evidence="2 3">
    <name type="scientific">Halobacillus trueperi</name>
    <dbReference type="NCBI Taxonomy" id="156205"/>
    <lineage>
        <taxon>Bacteria</taxon>
        <taxon>Bacillati</taxon>
        <taxon>Bacillota</taxon>
        <taxon>Bacilli</taxon>
        <taxon>Bacillales</taxon>
        <taxon>Bacillaceae</taxon>
        <taxon>Halobacillus</taxon>
    </lineage>
</organism>
<dbReference type="Proteomes" id="UP000256305">
    <property type="component" value="Unassembled WGS sequence"/>
</dbReference>
<dbReference type="AlphaFoldDB" id="A0A3E0JC27"/>
<gene>
    <name evidence="2" type="ORF">DYE48_06495</name>
</gene>
<feature type="transmembrane region" description="Helical" evidence="1">
    <location>
        <begin position="246"/>
        <end position="265"/>
    </location>
</feature>
<name>A0A3E0JC27_9BACI</name>
<evidence type="ECO:0000256" key="1">
    <source>
        <dbReference type="SAM" id="Phobius"/>
    </source>
</evidence>
<feature type="transmembrane region" description="Helical" evidence="1">
    <location>
        <begin position="192"/>
        <end position="213"/>
    </location>
</feature>
<keyword evidence="1" id="KW-0472">Membrane</keyword>
<evidence type="ECO:0000313" key="3">
    <source>
        <dbReference type="Proteomes" id="UP000256305"/>
    </source>
</evidence>
<protein>
    <submittedName>
        <fullName evidence="2">Uncharacterized protein</fullName>
    </submittedName>
</protein>
<reference evidence="2 3" key="1">
    <citation type="submission" date="2018-08" db="EMBL/GenBank/DDBJ databases">
        <title>Genome sequence of Halobacillus trueperi KCTC 3686.</title>
        <authorList>
            <person name="Cho K.H."/>
            <person name="Kwak M.-J."/>
            <person name="Kim B.-Y."/>
            <person name="Chun J."/>
        </authorList>
    </citation>
    <scope>NUCLEOTIDE SEQUENCE [LARGE SCALE GENOMIC DNA]</scope>
    <source>
        <strain evidence="2 3">KCTC 3686</strain>
    </source>
</reference>
<dbReference type="RefSeq" id="WP_115822924.1">
    <property type="nucleotide sequence ID" value="NZ_QUAE01000003.1"/>
</dbReference>
<sequence length="302" mass="34302">MNSVTMAESLLVMDHDSLKFNYALIHNTSIMKILIPFAKDQWNRNTGSEVMDMIGRETRRYRYTPHILLQKMLLDELLGLYKIPINKTYTKQDVVDQCDRIIRAMYEEMKRNNKKFAHFINGKDPRRIELIMEYQMHRLIESISDKKISDFQLHQIGDALEEFIGSLPQQKQKQIAHELGIFQVTSSTIRQLILSNGTTVVFAAIVQVSGFAFYTTLTTVLASVFGLIGITLPFAAYATLTSTVAIIANPFVFLPALLIGGGGLLKWQNNKMKKAMAPVVFMHIMLGANPLLEPDWEAFINA</sequence>
<keyword evidence="3" id="KW-1185">Reference proteome</keyword>
<proteinExistence type="predicted"/>
<keyword evidence="1" id="KW-0812">Transmembrane</keyword>
<keyword evidence="1" id="KW-1133">Transmembrane helix</keyword>